<feature type="binding site" evidence="9">
    <location>
        <position position="152"/>
    </location>
    <ligand>
        <name>substrate</name>
    </ligand>
</feature>
<feature type="domain" description="Peptidase M1 membrane alanine aminopeptidase" evidence="14">
    <location>
        <begin position="250"/>
        <end position="466"/>
    </location>
</feature>
<gene>
    <name evidence="17" type="ORF">L596_019483</name>
</gene>
<dbReference type="InterPro" id="IPR045357">
    <property type="entry name" value="Aminopeptidase_N-like_N"/>
</dbReference>
<dbReference type="Gene3D" id="2.60.40.1910">
    <property type="match status" value="1"/>
</dbReference>
<dbReference type="EMBL" id="AZBU02000006">
    <property type="protein sequence ID" value="TKR71955.1"/>
    <property type="molecule type" value="Genomic_DNA"/>
</dbReference>
<evidence type="ECO:0000256" key="10">
    <source>
        <dbReference type="PIRSR" id="PIRSR634016-3"/>
    </source>
</evidence>
<feature type="binding site" evidence="9">
    <location>
        <begin position="285"/>
        <end position="289"/>
    </location>
    <ligand>
        <name>substrate</name>
    </ligand>
</feature>
<dbReference type="OrthoDB" id="6337587at2759"/>
<sequence length="881" mass="100498">MKLFLLFLLAALAFAKKKSTYQRLPTFAKPLHYELYIKPDMDSFTFEGQVKIDVLLLRPTDHLKLHAQNMNITKASYSLLNMEEKSKLKMSHNKDTNLLTVKFTETLQGGHRVILNLSFTGVISDKLFGIYRSSYKDLKTNETKYLMTTQFESTNARLAFPCWDEPVYKAQFTITLDVESKYEAISNTPEYRVLAMGERKKVTFETTPLMSTYLIAMAVGDLEYVEGQSENGPLVRVYTTPGKSILAKKALEYHLKAFEYYAELFNYTYPMSKCDALAVPDFAAGAMENWGLITYRENLLVYNESTVSREELMRSATVIGHEVGHFWFGDLVTMKWWNDLWLKEGFATFLMWQFVQDNYPDMHGWEEFLSTELPKARDLDELEHSHPIQMFIDDPKKLALYYDSVTYEKSCHIIRMLYLYLGREKFLEGLRKYIKIHQYSNAVTDDLWQAFSDVTGKDIATLMSSWTKQTGYPVVMVTLSNDSSSGIEISEPNRFLANGKTNAPHKKWVIPMNVLTVKDGNVSTVTALFPDDSSDFTDELSSGNLIQVNPETSGFYHVKYANLEHFEALAKAYENHKIGNMNRFTLISDTAHLVKAGLSSIEDLLTLFKRSSSEDSSLVLSAIDDAISYTHQWLVQAGNTDSLESFDDFVRSIFENASDAAGWQRVPGESLETTNIRMYLKNIMFAIEDPKTVSEAKEFFESGDVAPELVTLVYKAVAREGVEGVQNILKLYAASDDAGKKLQYQKALGFVKEKDAVQKILDFALQKGNVRSQDLFQLIAILGTSSQGRNLTWEFMKTNWEDIKTRYDSPVSREVVGMLVSLLKRSTNSDVVSECEALYTEKQRETIKANIGELKERIYINGRQNELHGEPLAKWLKDNGF</sequence>
<keyword evidence="7 12" id="KW-0482">Metalloprotease</keyword>
<dbReference type="GO" id="GO:0005737">
    <property type="term" value="C:cytoplasm"/>
    <property type="evidence" value="ECO:0007669"/>
    <property type="project" value="TreeGrafter"/>
</dbReference>
<evidence type="ECO:0000313" key="18">
    <source>
        <dbReference type="Proteomes" id="UP000298663"/>
    </source>
</evidence>
<dbReference type="InterPro" id="IPR034016">
    <property type="entry name" value="M1_APN-typ"/>
</dbReference>
<reference evidence="17 18" key="1">
    <citation type="journal article" date="2015" name="Genome Biol.">
        <title>Comparative genomics of Steinernema reveals deeply conserved gene regulatory networks.</title>
        <authorList>
            <person name="Dillman A.R."/>
            <person name="Macchietto M."/>
            <person name="Porter C.F."/>
            <person name="Rogers A."/>
            <person name="Williams B."/>
            <person name="Antoshechkin I."/>
            <person name="Lee M.M."/>
            <person name="Goodwin Z."/>
            <person name="Lu X."/>
            <person name="Lewis E.E."/>
            <person name="Goodrich-Blair H."/>
            <person name="Stock S.P."/>
            <person name="Adams B.J."/>
            <person name="Sternberg P.W."/>
            <person name="Mortazavi A."/>
        </authorList>
    </citation>
    <scope>NUCLEOTIDE SEQUENCE [LARGE SCALE GENOMIC DNA]</scope>
    <source>
        <strain evidence="17 18">ALL</strain>
    </source>
</reference>
<dbReference type="Gene3D" id="1.25.50.20">
    <property type="match status" value="1"/>
</dbReference>
<accession>A0A4V6A0K7</accession>
<dbReference type="PANTHER" id="PTHR11533">
    <property type="entry name" value="PROTEASE M1 ZINC METALLOPROTEASE"/>
    <property type="match status" value="1"/>
</dbReference>
<dbReference type="PANTHER" id="PTHR11533:SF174">
    <property type="entry name" value="PUROMYCIN-SENSITIVE AMINOPEPTIDASE-RELATED"/>
    <property type="match status" value="1"/>
</dbReference>
<dbReference type="GO" id="GO:0006508">
    <property type="term" value="P:proteolysis"/>
    <property type="evidence" value="ECO:0007669"/>
    <property type="project" value="UniProtKB-KW"/>
</dbReference>
<dbReference type="GO" id="GO:0070006">
    <property type="term" value="F:metalloaminopeptidase activity"/>
    <property type="evidence" value="ECO:0007669"/>
    <property type="project" value="TreeGrafter"/>
</dbReference>
<evidence type="ECO:0000259" key="16">
    <source>
        <dbReference type="Pfam" id="PF17900"/>
    </source>
</evidence>
<dbReference type="FunFam" id="1.10.390.10:FF:000006">
    <property type="entry name" value="Puromycin-sensitive aminopeptidase"/>
    <property type="match status" value="1"/>
</dbReference>
<dbReference type="AlphaFoldDB" id="A0A4V6A0K7"/>
<dbReference type="GO" id="GO:0043171">
    <property type="term" value="P:peptide catabolic process"/>
    <property type="evidence" value="ECO:0007669"/>
    <property type="project" value="TreeGrafter"/>
</dbReference>
<dbReference type="Gene3D" id="1.10.390.10">
    <property type="entry name" value="Neutral Protease Domain 2"/>
    <property type="match status" value="1"/>
</dbReference>
<comment type="cofactor">
    <cofactor evidence="10 12">
        <name>Zn(2+)</name>
        <dbReference type="ChEBI" id="CHEBI:29105"/>
    </cofactor>
    <text evidence="10 12">Binds 1 zinc ion per subunit.</text>
</comment>
<feature type="domain" description="Aminopeptidase N-like N-terminal" evidence="16">
    <location>
        <begin position="29"/>
        <end position="214"/>
    </location>
</feature>
<evidence type="ECO:0000256" key="8">
    <source>
        <dbReference type="PIRSR" id="PIRSR634016-1"/>
    </source>
</evidence>
<evidence type="ECO:0000256" key="2">
    <source>
        <dbReference type="ARBA" id="ARBA00022438"/>
    </source>
</evidence>
<keyword evidence="2 12" id="KW-0031">Aminopeptidase</keyword>
<dbReference type="Pfam" id="PF11838">
    <property type="entry name" value="ERAP1_C"/>
    <property type="match status" value="1"/>
</dbReference>
<dbReference type="Pfam" id="PF01433">
    <property type="entry name" value="Peptidase_M1"/>
    <property type="match status" value="1"/>
</dbReference>
<proteinExistence type="inferred from homology"/>
<evidence type="ECO:0000313" key="17">
    <source>
        <dbReference type="EMBL" id="TKR71955.1"/>
    </source>
</evidence>
<evidence type="ECO:0000256" key="7">
    <source>
        <dbReference type="ARBA" id="ARBA00023049"/>
    </source>
</evidence>
<evidence type="ECO:0000256" key="11">
    <source>
        <dbReference type="PIRSR" id="PIRSR634016-4"/>
    </source>
</evidence>
<feature type="site" description="Transition state stabilizer" evidence="11">
    <location>
        <position position="407"/>
    </location>
</feature>
<dbReference type="Pfam" id="PF17900">
    <property type="entry name" value="Peptidase_M1_N"/>
    <property type="match status" value="1"/>
</dbReference>
<dbReference type="FunFam" id="2.60.40.1730:FF:000002">
    <property type="entry name" value="Aminopeptidase"/>
    <property type="match status" value="1"/>
</dbReference>
<comment type="similarity">
    <text evidence="1 12">Belongs to the peptidase M1 family.</text>
</comment>
<evidence type="ECO:0000256" key="12">
    <source>
        <dbReference type="RuleBase" id="RU364040"/>
    </source>
</evidence>
<keyword evidence="6 10" id="KW-0862">Zinc</keyword>
<keyword evidence="5 12" id="KW-0378">Hydrolase</keyword>
<feature type="binding site" evidence="10">
    <location>
        <position position="325"/>
    </location>
    <ligand>
        <name>Zn(2+)</name>
        <dbReference type="ChEBI" id="CHEBI:29105"/>
        <note>catalytic</note>
    </ligand>
</feature>
<dbReference type="STRING" id="34508.A0A4V6A0K7"/>
<dbReference type="InterPro" id="IPR024571">
    <property type="entry name" value="ERAP1-like_C_dom"/>
</dbReference>
<feature type="binding site" evidence="10">
    <location>
        <position position="344"/>
    </location>
    <ligand>
        <name>Zn(2+)</name>
        <dbReference type="ChEBI" id="CHEBI:29105"/>
        <note>catalytic</note>
    </ligand>
</feature>
<reference evidence="17 18" key="2">
    <citation type="journal article" date="2019" name="G3 (Bethesda)">
        <title>Hybrid Assembly of the Genome of the Entomopathogenic Nematode Steinernema carpocapsae Identifies the X-Chromosome.</title>
        <authorList>
            <person name="Serra L."/>
            <person name="Macchietto M."/>
            <person name="Macias-Munoz A."/>
            <person name="McGill C.J."/>
            <person name="Rodriguez I.M."/>
            <person name="Rodriguez B."/>
            <person name="Murad R."/>
            <person name="Mortazavi A."/>
        </authorList>
    </citation>
    <scope>NUCLEOTIDE SEQUENCE [LARGE SCALE GENOMIC DNA]</scope>
    <source>
        <strain evidence="17 18">ALL</strain>
    </source>
</reference>
<name>A0A4V6A0K7_STECR</name>
<evidence type="ECO:0000256" key="1">
    <source>
        <dbReference type="ARBA" id="ARBA00010136"/>
    </source>
</evidence>
<feature type="active site" description="Proton acceptor" evidence="8">
    <location>
        <position position="322"/>
    </location>
</feature>
<comment type="caution">
    <text evidence="17">The sequence shown here is derived from an EMBL/GenBank/DDBJ whole genome shotgun (WGS) entry which is preliminary data.</text>
</comment>
<dbReference type="SUPFAM" id="SSF63737">
    <property type="entry name" value="Leukotriene A4 hydrolase N-terminal domain"/>
    <property type="match status" value="1"/>
</dbReference>
<keyword evidence="18" id="KW-1185">Reference proteome</keyword>
<dbReference type="InterPro" id="IPR042097">
    <property type="entry name" value="Aminopeptidase_N-like_N_sf"/>
</dbReference>
<dbReference type="InterPro" id="IPR027268">
    <property type="entry name" value="Peptidase_M4/M1_CTD_sf"/>
</dbReference>
<evidence type="ECO:0000256" key="5">
    <source>
        <dbReference type="ARBA" id="ARBA00022801"/>
    </source>
</evidence>
<dbReference type="InterPro" id="IPR014782">
    <property type="entry name" value="Peptidase_M1_dom"/>
</dbReference>
<evidence type="ECO:0000259" key="14">
    <source>
        <dbReference type="Pfam" id="PF01433"/>
    </source>
</evidence>
<evidence type="ECO:0000256" key="13">
    <source>
        <dbReference type="SAM" id="SignalP"/>
    </source>
</evidence>
<dbReference type="CDD" id="cd09601">
    <property type="entry name" value="M1_APN-Q_like"/>
    <property type="match status" value="1"/>
</dbReference>
<dbReference type="GO" id="GO:0008270">
    <property type="term" value="F:zinc ion binding"/>
    <property type="evidence" value="ECO:0007669"/>
    <property type="project" value="UniProtKB-UniRule"/>
</dbReference>
<organism evidence="17 18">
    <name type="scientific">Steinernema carpocapsae</name>
    <name type="common">Entomopathogenic nematode</name>
    <dbReference type="NCBI Taxonomy" id="34508"/>
    <lineage>
        <taxon>Eukaryota</taxon>
        <taxon>Metazoa</taxon>
        <taxon>Ecdysozoa</taxon>
        <taxon>Nematoda</taxon>
        <taxon>Chromadorea</taxon>
        <taxon>Rhabditida</taxon>
        <taxon>Tylenchina</taxon>
        <taxon>Panagrolaimomorpha</taxon>
        <taxon>Strongyloidoidea</taxon>
        <taxon>Steinernematidae</taxon>
        <taxon>Steinernema</taxon>
    </lineage>
</organism>
<feature type="signal peptide" evidence="13">
    <location>
        <begin position="1"/>
        <end position="15"/>
    </location>
</feature>
<evidence type="ECO:0000256" key="3">
    <source>
        <dbReference type="ARBA" id="ARBA00022670"/>
    </source>
</evidence>
<dbReference type="GO" id="GO:0005615">
    <property type="term" value="C:extracellular space"/>
    <property type="evidence" value="ECO:0007669"/>
    <property type="project" value="TreeGrafter"/>
</dbReference>
<dbReference type="Proteomes" id="UP000298663">
    <property type="component" value="Unassembled WGS sequence"/>
</dbReference>
<keyword evidence="13" id="KW-0732">Signal</keyword>
<dbReference type="GO" id="GO:0016020">
    <property type="term" value="C:membrane"/>
    <property type="evidence" value="ECO:0007669"/>
    <property type="project" value="TreeGrafter"/>
</dbReference>
<dbReference type="EC" id="3.4.11.-" evidence="12"/>
<evidence type="ECO:0000256" key="4">
    <source>
        <dbReference type="ARBA" id="ARBA00022723"/>
    </source>
</evidence>
<evidence type="ECO:0000259" key="15">
    <source>
        <dbReference type="Pfam" id="PF11838"/>
    </source>
</evidence>
<dbReference type="InterPro" id="IPR001930">
    <property type="entry name" value="Peptidase_M1"/>
</dbReference>
<feature type="chain" id="PRO_5020731585" description="Aminopeptidase" evidence="13">
    <location>
        <begin position="16"/>
        <end position="881"/>
    </location>
</feature>
<feature type="domain" description="ERAP1-like C-terminal" evidence="15">
    <location>
        <begin position="546"/>
        <end position="850"/>
    </location>
</feature>
<keyword evidence="3 12" id="KW-0645">Protease</keyword>
<protein>
    <recommendedName>
        <fullName evidence="12">Aminopeptidase</fullName>
        <ecNumber evidence="12">3.4.11.-</ecNumber>
    </recommendedName>
</protein>
<keyword evidence="4 10" id="KW-0479">Metal-binding</keyword>
<dbReference type="Gene3D" id="2.60.40.1730">
    <property type="entry name" value="tricorn interacting facor f3 domain"/>
    <property type="match status" value="1"/>
</dbReference>
<dbReference type="InterPro" id="IPR050344">
    <property type="entry name" value="Peptidase_M1_aminopeptidases"/>
</dbReference>
<evidence type="ECO:0000256" key="9">
    <source>
        <dbReference type="PIRSR" id="PIRSR634016-2"/>
    </source>
</evidence>
<dbReference type="PRINTS" id="PR00756">
    <property type="entry name" value="ALADIPTASE"/>
</dbReference>
<feature type="binding site" evidence="10">
    <location>
        <position position="321"/>
    </location>
    <ligand>
        <name>Zn(2+)</name>
        <dbReference type="ChEBI" id="CHEBI:29105"/>
        <note>catalytic</note>
    </ligand>
</feature>
<dbReference type="SUPFAM" id="SSF55486">
    <property type="entry name" value="Metalloproteases ('zincins'), catalytic domain"/>
    <property type="match status" value="1"/>
</dbReference>
<feature type="binding site" evidence="9">
    <location>
        <position position="813"/>
    </location>
    <ligand>
        <name>substrate</name>
    </ligand>
</feature>
<dbReference type="GO" id="GO:0042277">
    <property type="term" value="F:peptide binding"/>
    <property type="evidence" value="ECO:0007669"/>
    <property type="project" value="TreeGrafter"/>
</dbReference>
<evidence type="ECO:0000256" key="6">
    <source>
        <dbReference type="ARBA" id="ARBA00022833"/>
    </source>
</evidence>